<sequence>RSDISLIQQHVDSIGCVLAGLSPGDGAILLGDYNHPEMRWISSDNGGLKIDFHNTRLTTAGSSLYDAFCFHGLTQINHIENSNSRTLDLILVNETLLPLSRVIEAVEPLVMTDISHPAIEVTLSVPSPQRFVQWNDNNRFDFRRADFNALTDALHALDWQFLESEVNLDSMVETFNSQMQMVIQTHVPRQQPPLKPPWTTNRLRKLKRLRRSALKKYSRNRSDLTKHRFVLASNEYIRHNCFLYDCYIDRTQRNLKSNPKQFWSFVRSKRKEEGLPSNMFFGEFTANTALGQCELFAEHFKSAFSHVTVSATQLIEAARDVPANSFDFQSFEITEEHILNALSKLKNSYSPGPDGIPSSFLKKCSAALMTPLLKIFNLSLQRGNFPAGWKVSYLTPIHKRGDKCNVANYRGITSLSACSKLLEIIMNNALFETCKNYISSAQHGFYPKRSVTTNLVEFTSLCTRSMDAGLQVDAVYTDFKAAFDRVNHEILLYKLERMGVSITVVRWLKSYLADRSVRVRIGSTYSETFSILSGVPQGSNLGPLLFSLYINDMSRVIPRGTRLLFADDVKLFMIIASLDDCQVLQQNLNTFEDWSTRNCLELCVTKCCTISFSRRQNPMRYDYCLCGHILERKDEVKDLGVILDRHMTFRPHFDDVIAKANKQLGFIFRIACGFDDPHCFKSLYCALVRSILESSVLVWCPYSRNWIDRFEAIQRKFVRLALRNLPWQDALNLPPYEHRCMLLGIDTLEKRRHSMQAEFISKVLNSEIDAPAILAELQLYVPERPLRRRNFLHLPSRNSRYGQHDALRFMALRYNETAEHYDFYMSDQNIPLIS</sequence>
<dbReference type="AlphaFoldDB" id="A0A0P6IVX2"/>
<dbReference type="VEuPathDB" id="VectorBase:AAEL026431"/>
<keyword evidence="2" id="KW-0695">RNA-directed DNA polymerase</keyword>
<proteinExistence type="evidence at transcript level"/>
<feature type="domain" description="Reverse transcriptase" evidence="1">
    <location>
        <begin position="378"/>
        <end position="643"/>
    </location>
</feature>
<name>A0A0P6IVX2_AEDAE</name>
<dbReference type="PROSITE" id="PS50878">
    <property type="entry name" value="RT_POL"/>
    <property type="match status" value="1"/>
</dbReference>
<dbReference type="InterPro" id="IPR043502">
    <property type="entry name" value="DNA/RNA_pol_sf"/>
</dbReference>
<keyword evidence="2" id="KW-0808">Transferase</keyword>
<evidence type="ECO:0000259" key="1">
    <source>
        <dbReference type="PROSITE" id="PS50878"/>
    </source>
</evidence>
<organism evidence="2">
    <name type="scientific">Aedes aegypti</name>
    <name type="common">Yellowfever mosquito</name>
    <name type="synonym">Culex aegypti</name>
    <dbReference type="NCBI Taxonomy" id="7159"/>
    <lineage>
        <taxon>Eukaryota</taxon>
        <taxon>Metazoa</taxon>
        <taxon>Ecdysozoa</taxon>
        <taxon>Arthropoda</taxon>
        <taxon>Hexapoda</taxon>
        <taxon>Insecta</taxon>
        <taxon>Pterygota</taxon>
        <taxon>Neoptera</taxon>
        <taxon>Endopterygota</taxon>
        <taxon>Diptera</taxon>
        <taxon>Nematocera</taxon>
        <taxon>Culicoidea</taxon>
        <taxon>Culicidae</taxon>
        <taxon>Culicinae</taxon>
        <taxon>Aedini</taxon>
        <taxon>Aedes</taxon>
        <taxon>Stegomyia</taxon>
    </lineage>
</organism>
<keyword evidence="2" id="KW-0548">Nucleotidyltransferase</keyword>
<reference evidence="2" key="1">
    <citation type="journal article" date="2016" name="PLoS ONE">
        <title>A Deep Insight into the Sialome of Male and Female Aedes aegypti Mosquitoes.</title>
        <authorList>
            <person name="Ribeiro J.M."/>
            <person name="Martin-Martin I."/>
            <person name="Arca B."/>
            <person name="Calvo E."/>
        </authorList>
    </citation>
    <scope>NUCLEOTIDE SEQUENCE</scope>
    <source>
        <strain evidence="2">Liverpool</strain>
        <tissue evidence="2">Salivary glands</tissue>
    </source>
</reference>
<dbReference type="CDD" id="cd01650">
    <property type="entry name" value="RT_nLTR_like"/>
    <property type="match status" value="1"/>
</dbReference>
<dbReference type="Pfam" id="PF00078">
    <property type="entry name" value="RVT_1"/>
    <property type="match status" value="1"/>
</dbReference>
<dbReference type="SUPFAM" id="SSF56672">
    <property type="entry name" value="DNA/RNA polymerases"/>
    <property type="match status" value="1"/>
</dbReference>
<dbReference type="InterPro" id="IPR000477">
    <property type="entry name" value="RT_dom"/>
</dbReference>
<feature type="non-terminal residue" evidence="2">
    <location>
        <position position="1"/>
    </location>
</feature>
<dbReference type="EMBL" id="GDUN01000798">
    <property type="protein sequence ID" value="JAN95121.1"/>
    <property type="molecule type" value="mRNA"/>
</dbReference>
<dbReference type="GO" id="GO:0003964">
    <property type="term" value="F:RNA-directed DNA polymerase activity"/>
    <property type="evidence" value="ECO:0007669"/>
    <property type="project" value="UniProtKB-KW"/>
</dbReference>
<dbReference type="PANTHER" id="PTHR33332">
    <property type="entry name" value="REVERSE TRANSCRIPTASE DOMAIN-CONTAINING PROTEIN"/>
    <property type="match status" value="1"/>
</dbReference>
<protein>
    <submittedName>
        <fullName evidence="2">Putative reverse transcriptase</fullName>
    </submittedName>
</protein>
<evidence type="ECO:0000313" key="2">
    <source>
        <dbReference type="EMBL" id="JAN95121.1"/>
    </source>
</evidence>
<accession>A0A0P6IVX2</accession>